<dbReference type="InterPro" id="IPR016181">
    <property type="entry name" value="Acyl_CoA_acyltransferase"/>
</dbReference>
<evidence type="ECO:0000313" key="3">
    <source>
        <dbReference type="Proteomes" id="UP000517753"/>
    </source>
</evidence>
<dbReference type="PANTHER" id="PTHR39173:SF1">
    <property type="entry name" value="ACETYLTRANSFERASE"/>
    <property type="match status" value="1"/>
</dbReference>
<reference evidence="2 3" key="2">
    <citation type="submission" date="2020-08" db="EMBL/GenBank/DDBJ databases">
        <title>The Agave Microbiome: Exploring the role of microbial communities in plant adaptations to desert environments.</title>
        <authorList>
            <person name="Partida-Martinez L.P."/>
        </authorList>
    </citation>
    <scope>NUCLEOTIDE SEQUENCE [LARGE SCALE GENOMIC DNA]</scope>
    <source>
        <strain evidence="2 3">AS2.3</strain>
    </source>
</reference>
<feature type="domain" description="N-acetyltransferase" evidence="1">
    <location>
        <begin position="1"/>
        <end position="134"/>
    </location>
</feature>
<dbReference type="PANTHER" id="PTHR39173">
    <property type="entry name" value="ACETYLTRANSFERASE"/>
    <property type="match status" value="1"/>
</dbReference>
<dbReference type="SUPFAM" id="SSF55729">
    <property type="entry name" value="Acyl-CoA N-acyltransferases (Nat)"/>
    <property type="match status" value="1"/>
</dbReference>
<dbReference type="Proteomes" id="UP000517753">
    <property type="component" value="Unassembled WGS sequence"/>
</dbReference>
<evidence type="ECO:0000259" key="1">
    <source>
        <dbReference type="PROSITE" id="PS51186"/>
    </source>
</evidence>
<dbReference type="PROSITE" id="PS51186">
    <property type="entry name" value="GNAT"/>
    <property type="match status" value="1"/>
</dbReference>
<keyword evidence="3" id="KW-1185">Reference proteome</keyword>
<comment type="caution">
    <text evidence="2">The sequence shown here is derived from an EMBL/GenBank/DDBJ whole genome shotgun (WGS) entry which is preliminary data.</text>
</comment>
<sequence length="136" mass="15394">MAITLRLQKVTEADPTRGWVPAEFYDMAAAGMVVGTIQLRLGNTDYMRLYGGHVGYRVEPDYRGHGYASEALTELRPIARRRGFREIWITVRPDNVASCRTLDKAGASYEGTVAVPPDSDLYARGDRHMRRYRLLT</sequence>
<protein>
    <submittedName>
        <fullName evidence="2">Putative acetyltransferase</fullName>
    </submittedName>
</protein>
<dbReference type="Pfam" id="PF13302">
    <property type="entry name" value="Acetyltransf_3"/>
    <property type="match status" value="1"/>
</dbReference>
<organism evidence="2 3">
    <name type="scientific">Sphingomonas melonis</name>
    <dbReference type="NCBI Taxonomy" id="152682"/>
    <lineage>
        <taxon>Bacteria</taxon>
        <taxon>Pseudomonadati</taxon>
        <taxon>Pseudomonadota</taxon>
        <taxon>Alphaproteobacteria</taxon>
        <taxon>Sphingomonadales</taxon>
        <taxon>Sphingomonadaceae</taxon>
        <taxon>Sphingomonas</taxon>
    </lineage>
</organism>
<dbReference type="EMBL" id="JACCBY010000003">
    <property type="protein sequence ID" value="NYD90789.1"/>
    <property type="molecule type" value="Genomic_DNA"/>
</dbReference>
<name>A0A7Y9FP00_9SPHN</name>
<dbReference type="Gene3D" id="3.40.630.30">
    <property type="match status" value="1"/>
</dbReference>
<reference evidence="2 3" key="1">
    <citation type="submission" date="2020-07" db="EMBL/GenBank/DDBJ databases">
        <authorList>
            <person name="Partida-Martinez L."/>
            <person name="Huntemann M."/>
            <person name="Clum A."/>
            <person name="Wang J."/>
            <person name="Palaniappan K."/>
            <person name="Ritter S."/>
            <person name="Chen I.-M."/>
            <person name="Stamatis D."/>
            <person name="Reddy T."/>
            <person name="O'Malley R."/>
            <person name="Daum C."/>
            <person name="Shapiro N."/>
            <person name="Ivanova N."/>
            <person name="Kyrpides N."/>
            <person name="Woyke T."/>
        </authorList>
    </citation>
    <scope>NUCLEOTIDE SEQUENCE [LARGE SCALE GENOMIC DNA]</scope>
    <source>
        <strain evidence="2 3">AS2.3</strain>
    </source>
</reference>
<dbReference type="GO" id="GO:0016747">
    <property type="term" value="F:acyltransferase activity, transferring groups other than amino-acyl groups"/>
    <property type="evidence" value="ECO:0007669"/>
    <property type="project" value="InterPro"/>
</dbReference>
<dbReference type="InterPro" id="IPR000182">
    <property type="entry name" value="GNAT_dom"/>
</dbReference>
<keyword evidence="2" id="KW-0808">Transferase</keyword>
<proteinExistence type="predicted"/>
<dbReference type="AlphaFoldDB" id="A0A7Y9FP00"/>
<dbReference type="CDD" id="cd04301">
    <property type="entry name" value="NAT_SF"/>
    <property type="match status" value="1"/>
</dbReference>
<gene>
    <name evidence="2" type="ORF">HD841_002586</name>
</gene>
<evidence type="ECO:0000313" key="2">
    <source>
        <dbReference type="EMBL" id="NYD90789.1"/>
    </source>
</evidence>
<dbReference type="RefSeq" id="WP_179509216.1">
    <property type="nucleotide sequence ID" value="NZ_JACCBY010000003.1"/>
</dbReference>
<accession>A0A7Y9FP00</accession>